<feature type="compositionally biased region" description="Low complexity" evidence="1">
    <location>
        <begin position="67"/>
        <end position="81"/>
    </location>
</feature>
<feature type="region of interest" description="Disordered" evidence="1">
    <location>
        <begin position="65"/>
        <end position="85"/>
    </location>
</feature>
<evidence type="ECO:0008006" key="4">
    <source>
        <dbReference type="Google" id="ProtNLM"/>
    </source>
</evidence>
<gene>
    <name evidence="2" type="ORF">V5J35_003075</name>
</gene>
<evidence type="ECO:0000313" key="2">
    <source>
        <dbReference type="EMBL" id="MET4757883.1"/>
    </source>
</evidence>
<accession>A0ABV2SJE5</accession>
<dbReference type="EMBL" id="JBEWTB010000002">
    <property type="protein sequence ID" value="MET4757883.1"/>
    <property type="molecule type" value="Genomic_DNA"/>
</dbReference>
<evidence type="ECO:0000313" key="3">
    <source>
        <dbReference type="Proteomes" id="UP001549366"/>
    </source>
</evidence>
<proteinExistence type="predicted"/>
<keyword evidence="3" id="KW-1185">Reference proteome</keyword>
<reference evidence="2 3" key="1">
    <citation type="submission" date="2024-06" db="EMBL/GenBank/DDBJ databases">
        <title>Genomic Encyclopedia of Type Strains, Phase V (KMG-V): Genome sequencing to study the core and pangenomes of soil and plant-associated prokaryotes.</title>
        <authorList>
            <person name="Whitman W."/>
        </authorList>
    </citation>
    <scope>NUCLEOTIDE SEQUENCE [LARGE SCALE GENOMIC DNA]</scope>
    <source>
        <strain evidence="2 3">NE40</strain>
    </source>
</reference>
<sequence length="583" mass="63396">MKQVAGRLLKKYLPWFVYLPESKDSPGVAFLGALCPEKMLPVSLYTLIPIFLVLLTVDGSLAAPFNSTTQTPPSTTTATTTAGGGHSAFRDKLSGYCNGTVHYGDLNLDDTVISSVVTAVENFRTKHPEEKISQCVIKIPDNSALDEAILSFNEGKLPSEVYGTAFLLLGKGVRTSGEGKVESCHLRAYRFAGNPQSQLSAIQDGWEDSYQVRESIPLAAGQKLIAVPLNINTSALAGSYYVNLKRTITGQIRCKKYSTDFTGFDVDRDYLIRLLYPGVVVSGFTNIIDMNEKATLKGTCTRKGRRGYIFSKSHEGEVDAYLGYSGLIKAEIDPKLVTPGDALFYVISGNEFFQVKEPAIDIAFKQGSDSIHSNRMDNMTFVQISNNRLYSCHPRISGSLMSPVMNINTYYQDDAQNPETIHALTLAENQLMTKGRTAVKLLAAPNTETIIKKNSFITSGRSISDSRGVILTGTNHLKDTSRPRPGFSLKDNHVAGFQDALLLDGALRLELNSNQLNGNKSAVARVPGQLTDPVTLSGDRGNRYLKKVASPCEGLELSNIKGGFLFVDGTPCPSDYSAATPPP</sequence>
<protein>
    <recommendedName>
        <fullName evidence="4">Right handed beta helix domain-containing protein</fullName>
    </recommendedName>
</protein>
<comment type="caution">
    <text evidence="2">The sequence shown here is derived from an EMBL/GenBank/DDBJ whole genome shotgun (WGS) entry which is preliminary data.</text>
</comment>
<dbReference type="Proteomes" id="UP001549366">
    <property type="component" value="Unassembled WGS sequence"/>
</dbReference>
<evidence type="ECO:0000256" key="1">
    <source>
        <dbReference type="SAM" id="MobiDB-lite"/>
    </source>
</evidence>
<organism evidence="2 3">
    <name type="scientific">Endozoicomonas lisbonensis</name>
    <dbReference type="NCBI Taxonomy" id="3120522"/>
    <lineage>
        <taxon>Bacteria</taxon>
        <taxon>Pseudomonadati</taxon>
        <taxon>Pseudomonadota</taxon>
        <taxon>Gammaproteobacteria</taxon>
        <taxon>Oceanospirillales</taxon>
        <taxon>Endozoicomonadaceae</taxon>
        <taxon>Endozoicomonas</taxon>
    </lineage>
</organism>
<name>A0ABV2SJE5_9GAMM</name>